<name>A0AAV3Z960_9GAST</name>
<dbReference type="GO" id="GO:0005856">
    <property type="term" value="C:cytoskeleton"/>
    <property type="evidence" value="ECO:0007669"/>
    <property type="project" value="UniProtKB-SubCell"/>
</dbReference>
<protein>
    <recommendedName>
        <fullName evidence="5">PRKCA-binding protein</fullName>
    </recommendedName>
    <alternativeName>
        <fullName evidence="19">Protein interacting with C kinase 1</fullName>
    </alternativeName>
    <alternativeName>
        <fullName evidence="18">Protein kinase C-alpha-binding protein</fullName>
    </alternativeName>
</protein>
<evidence type="ECO:0000313" key="28">
    <source>
        <dbReference type="Proteomes" id="UP000735302"/>
    </source>
</evidence>
<keyword evidence="28" id="KW-1185">Reference proteome</keyword>
<dbReference type="GO" id="GO:0014069">
    <property type="term" value="C:postsynaptic density"/>
    <property type="evidence" value="ECO:0007669"/>
    <property type="project" value="UniProtKB-SubCell"/>
</dbReference>
<dbReference type="GO" id="GO:0019904">
    <property type="term" value="F:protein domain specific binding"/>
    <property type="evidence" value="ECO:0007669"/>
    <property type="project" value="InterPro"/>
</dbReference>
<reference evidence="27 28" key="1">
    <citation type="journal article" date="2021" name="Elife">
        <title>Chloroplast acquisition without the gene transfer in kleptoplastic sea slugs, Plakobranchus ocellatus.</title>
        <authorList>
            <person name="Maeda T."/>
            <person name="Takahashi S."/>
            <person name="Yoshida T."/>
            <person name="Shimamura S."/>
            <person name="Takaki Y."/>
            <person name="Nagai Y."/>
            <person name="Toyoda A."/>
            <person name="Suzuki Y."/>
            <person name="Arimoto A."/>
            <person name="Ishii H."/>
            <person name="Satoh N."/>
            <person name="Nishiyama T."/>
            <person name="Hasebe M."/>
            <person name="Maruyama T."/>
            <person name="Minagawa J."/>
            <person name="Obokata J."/>
            <person name="Shigenobu S."/>
        </authorList>
    </citation>
    <scope>NUCLEOTIDE SEQUENCE [LARGE SCALE GENOMIC DNA]</scope>
</reference>
<dbReference type="InterPro" id="IPR037959">
    <property type="entry name" value="PICK1_BAR"/>
</dbReference>
<evidence type="ECO:0000256" key="12">
    <source>
        <dbReference type="ARBA" id="ARBA00023018"/>
    </source>
</evidence>
<dbReference type="InterPro" id="IPR010504">
    <property type="entry name" value="AH_dom"/>
</dbReference>
<feature type="domain" description="AH" evidence="26">
    <location>
        <begin position="250"/>
        <end position="463"/>
    </location>
</feature>
<dbReference type="GO" id="GO:0005543">
    <property type="term" value="F:phospholipid binding"/>
    <property type="evidence" value="ECO:0007669"/>
    <property type="project" value="TreeGrafter"/>
</dbReference>
<evidence type="ECO:0000256" key="23">
    <source>
        <dbReference type="ARBA" id="ARBA00093501"/>
    </source>
</evidence>
<evidence type="ECO:0000256" key="4">
    <source>
        <dbReference type="ARBA" id="ARBA00004635"/>
    </source>
</evidence>
<evidence type="ECO:0000256" key="18">
    <source>
        <dbReference type="ARBA" id="ARBA00031097"/>
    </source>
</evidence>
<dbReference type="PANTHER" id="PTHR12141">
    <property type="entry name" value="ARFAPTIN-RELATED"/>
    <property type="match status" value="1"/>
</dbReference>
<dbReference type="GO" id="GO:0032588">
    <property type="term" value="C:trans-Golgi network membrane"/>
    <property type="evidence" value="ECO:0007669"/>
    <property type="project" value="TreeGrafter"/>
</dbReference>
<dbReference type="InterPro" id="IPR036034">
    <property type="entry name" value="PDZ_sf"/>
</dbReference>
<dbReference type="GO" id="GO:0043005">
    <property type="term" value="C:neuron projection"/>
    <property type="evidence" value="ECO:0007669"/>
    <property type="project" value="UniProtKB-KW"/>
</dbReference>
<keyword evidence="13" id="KW-0472">Membrane</keyword>
<dbReference type="Pfam" id="PF00595">
    <property type="entry name" value="PDZ"/>
    <property type="match status" value="1"/>
</dbReference>
<dbReference type="GO" id="GO:0098842">
    <property type="term" value="C:postsynaptic early endosome"/>
    <property type="evidence" value="ECO:0007669"/>
    <property type="project" value="TreeGrafter"/>
</dbReference>
<dbReference type="SMART" id="SM01015">
    <property type="entry name" value="Arfaptin"/>
    <property type="match status" value="1"/>
</dbReference>
<feature type="region of interest" description="Disordered" evidence="24">
    <location>
        <begin position="481"/>
        <end position="520"/>
    </location>
</feature>
<dbReference type="GO" id="GO:0005080">
    <property type="term" value="F:protein kinase C binding"/>
    <property type="evidence" value="ECO:0007669"/>
    <property type="project" value="TreeGrafter"/>
</dbReference>
<dbReference type="Proteomes" id="UP000735302">
    <property type="component" value="Unassembled WGS sequence"/>
</dbReference>
<organism evidence="27 28">
    <name type="scientific">Plakobranchus ocellatus</name>
    <dbReference type="NCBI Taxonomy" id="259542"/>
    <lineage>
        <taxon>Eukaryota</taxon>
        <taxon>Metazoa</taxon>
        <taxon>Spiralia</taxon>
        <taxon>Lophotrochozoa</taxon>
        <taxon>Mollusca</taxon>
        <taxon>Gastropoda</taxon>
        <taxon>Heterobranchia</taxon>
        <taxon>Euthyneura</taxon>
        <taxon>Panpulmonata</taxon>
        <taxon>Sacoglossa</taxon>
        <taxon>Placobranchoidea</taxon>
        <taxon>Plakobranchidae</taxon>
        <taxon>Plakobranchus</taxon>
    </lineage>
</organism>
<keyword evidence="11" id="KW-0106">Calcium</keyword>
<comment type="caution">
    <text evidence="27">The sequence shown here is derived from an EMBL/GenBank/DDBJ whole genome shotgun (WGS) entry which is preliminary data.</text>
</comment>
<evidence type="ECO:0000256" key="7">
    <source>
        <dbReference type="ARBA" id="ARBA00022553"/>
    </source>
</evidence>
<dbReference type="SMART" id="SM00228">
    <property type="entry name" value="PDZ"/>
    <property type="match status" value="1"/>
</dbReference>
<evidence type="ECO:0000259" key="26">
    <source>
        <dbReference type="PROSITE" id="PS50870"/>
    </source>
</evidence>
<dbReference type="GO" id="GO:0006886">
    <property type="term" value="P:intracellular protein transport"/>
    <property type="evidence" value="ECO:0007669"/>
    <property type="project" value="TreeGrafter"/>
</dbReference>
<comment type="subcellular location">
    <subcellularLocation>
        <location evidence="2">Cytoplasm</location>
        <location evidence="2">Cytoskeleton</location>
    </subcellularLocation>
    <subcellularLocation>
        <location evidence="3">Cytoplasm</location>
        <location evidence="3">Perinuclear region</location>
    </subcellularLocation>
    <subcellularLocation>
        <location evidence="4">Membrane</location>
        <topology evidence="4">Lipid-anchor</topology>
    </subcellularLocation>
    <subcellularLocation>
        <location evidence="1">Membrane</location>
        <topology evidence="1">Peripheral membrane protein</topology>
    </subcellularLocation>
    <subcellularLocation>
        <location evidence="22">Postsynaptic density</location>
    </subcellularLocation>
    <subcellularLocation>
        <location evidence="21">Synapse</location>
        <location evidence="21">Synaptosome</location>
    </subcellularLocation>
</comment>
<dbReference type="InterPro" id="IPR027267">
    <property type="entry name" value="AH/BAR_dom_sf"/>
</dbReference>
<evidence type="ECO:0000256" key="8">
    <source>
        <dbReference type="ARBA" id="ARBA00022599"/>
    </source>
</evidence>
<accession>A0AAV3Z960</accession>
<dbReference type="EMBL" id="BLXT01002187">
    <property type="protein sequence ID" value="GFN91858.1"/>
    <property type="molecule type" value="Genomic_DNA"/>
</dbReference>
<evidence type="ECO:0000256" key="3">
    <source>
        <dbReference type="ARBA" id="ARBA00004556"/>
    </source>
</evidence>
<dbReference type="AlphaFoldDB" id="A0AAV3Z960"/>
<comment type="subunit">
    <text evidence="23">Monomer and homodimer. Interacts with CXADR. Interacts presynaptically with the glutamate receptors GRIA2, GRIA3, GRIK3, isoform 3 of GRIA4, isoform A of GRM4, GRM7 and GRM8; with NAPA and NAPB; and with BTG2. The interaction with NAPA and NAPB disrupts the interaction with GRIA2, conducting to the internalization of GRIA2. Interacts with PRKCA; with the amine transporters SLC6A2 and SLC6A3; with the channels ASIC1 and ASIC2; with the GTP-binding proteins ARF1 and ARF3; with the ephrin receptor tyrosine kinases EPHA7, EPHB1 and EPHB2; with ERBB2 and through its PDZ domain with the C-terminal tail of PRLHR. Interacts with UNC5A. Interacts (via AH domain) with NCS1/FREQ; in a calcium-dependent manner. Interacts with F-actin and associates with the ARP2/3 complex. Interacts (via PDZ domain) with ARF1 (activated); the interaction blocks Arp2/3 complex inhibition. Interacts with SORCS3.</text>
</comment>
<dbReference type="Gene3D" id="2.30.42.10">
    <property type="match status" value="1"/>
</dbReference>
<dbReference type="FunFam" id="1.20.1270.60:FF:000023">
    <property type="entry name" value="Interacting with PRKCA"/>
    <property type="match status" value="1"/>
</dbReference>
<sequence>MCHESCWKTRDSHIGWSRVVCNVTLTCKVDFKSTFCVYKLNEDGGKASANLGDFVVLRPARRAARSSARHVLLMSRSESEYTLVTTMDLDEVYADHNKHQPMPWEDHMGMTVTSGHVVLKKDTQNLIGISIGGGAPLCPCLYVVQVFDNTPASKDGSLAAGDEIVGVNGQSVKGRTKVEVARMIQSIKPLSQNSSTEQSQAEVTINYNKLHADPKQGKTLDIILKKVKHRVVENMNSNTADALGLSRAILCNDGLLKKLEEMERTATMYGGLILQTRKLLKAIFDLSQSHRAFGEVFAGIGVREPQPAASEAFTQFGEAHRSMEKFAITMLKTVKPMISDLNTFLHKAVPDTRLTVRKYLDSKFEYLSYCLKVKEMDDEEYSYAALQEPLYRVETGNYEYRLVLRCRQDARSRFAKMRSDVLVKMELLDQKHVQDIVFQLQKFVTAMAKYHTDCHEVMKSAVVFPIEVDLSRGTFTYDTANNFNDGADDDEEEDDDDEMLGQNDSGGAQGGILTGDLLGD</sequence>
<dbReference type="SUPFAM" id="SSF103657">
    <property type="entry name" value="BAR/IMD domain-like"/>
    <property type="match status" value="1"/>
</dbReference>
<evidence type="ECO:0000256" key="17">
    <source>
        <dbReference type="ARBA" id="ARBA00023288"/>
    </source>
</evidence>
<dbReference type="GO" id="GO:0043113">
    <property type="term" value="P:receptor clustering"/>
    <property type="evidence" value="ECO:0007669"/>
    <property type="project" value="TreeGrafter"/>
</dbReference>
<dbReference type="PANTHER" id="PTHR12141:SF1">
    <property type="entry name" value="PRKCA-BINDING PROTEIN"/>
    <property type="match status" value="1"/>
</dbReference>
<evidence type="ECO:0000256" key="5">
    <source>
        <dbReference type="ARBA" id="ARBA00017975"/>
    </source>
</evidence>
<keyword evidence="17" id="KW-0449">Lipoprotein</keyword>
<evidence type="ECO:0000256" key="9">
    <source>
        <dbReference type="ARBA" id="ARBA00022723"/>
    </source>
</evidence>
<dbReference type="GO" id="GO:0034315">
    <property type="term" value="P:regulation of Arp2/3 complex-mediated actin nucleation"/>
    <property type="evidence" value="ECO:0007669"/>
    <property type="project" value="TreeGrafter"/>
</dbReference>
<dbReference type="GO" id="GO:0048471">
    <property type="term" value="C:perinuclear region of cytoplasm"/>
    <property type="evidence" value="ECO:0007669"/>
    <property type="project" value="UniProtKB-SubCell"/>
</dbReference>
<dbReference type="PROSITE" id="PS50870">
    <property type="entry name" value="AH"/>
    <property type="match status" value="1"/>
</dbReference>
<gene>
    <name evidence="27" type="ORF">PoB_001836400</name>
</gene>
<comment type="function">
    <text evidence="20">Probable adapter protein that bind to and organize the subcellular localization of a variety of membrane proteins containing some PDZ recognition sequence. Involved in the clustering of various receptors, possibly by acting at the receptor internalization level. Plays a role in synaptic plasticity by regulating the trafficking and internalization of AMPA receptors. May be regulated upon PRKCA activation. May regulate ASIC1/ASIC3 channel. Regulates actin polymerization by inhibiting the actin-nucleating activity of the Arp2/3 complex; the function is competitive with nucleation promoting factors and is linked to neuronal morphology regulation and AMPA receptor (AMPAR) endocytosis. Via interaction with the Arp2/3 complex involved in regulation of synaptic plasicity of excitatory synapses and required for spine shrinkage during long-term depression (LTD). Involved in regulation of astrocyte morphology, antagonistic to Arp2/3 complex activator WASL/N-WASP function.</text>
</comment>
<evidence type="ECO:0000256" key="2">
    <source>
        <dbReference type="ARBA" id="ARBA00004245"/>
    </source>
</evidence>
<evidence type="ECO:0000256" key="24">
    <source>
        <dbReference type="SAM" id="MobiDB-lite"/>
    </source>
</evidence>
<dbReference type="InterPro" id="IPR030798">
    <property type="entry name" value="Arfaptin_fam"/>
</dbReference>
<evidence type="ECO:0000256" key="16">
    <source>
        <dbReference type="ARBA" id="ARBA00023212"/>
    </source>
</evidence>
<dbReference type="GO" id="GO:0008021">
    <property type="term" value="C:synaptic vesicle"/>
    <property type="evidence" value="ECO:0007669"/>
    <property type="project" value="TreeGrafter"/>
</dbReference>
<dbReference type="GO" id="GO:0097062">
    <property type="term" value="P:dendritic spine maintenance"/>
    <property type="evidence" value="ECO:0007669"/>
    <property type="project" value="TreeGrafter"/>
</dbReference>
<keyword evidence="7" id="KW-0597">Phosphoprotein</keyword>
<dbReference type="GO" id="GO:0003779">
    <property type="term" value="F:actin binding"/>
    <property type="evidence" value="ECO:0007669"/>
    <property type="project" value="UniProtKB-KW"/>
</dbReference>
<keyword evidence="12" id="KW-0770">Synapse</keyword>
<dbReference type="CDD" id="cd07659">
    <property type="entry name" value="BAR_PICK1"/>
    <property type="match status" value="1"/>
</dbReference>
<evidence type="ECO:0000256" key="15">
    <source>
        <dbReference type="ARBA" id="ARBA00023203"/>
    </source>
</evidence>
<evidence type="ECO:0000256" key="20">
    <source>
        <dbReference type="ARBA" id="ARBA00033721"/>
    </source>
</evidence>
<dbReference type="Gene3D" id="1.20.1270.60">
    <property type="entry name" value="Arfaptin homology (AH) domain/BAR domain"/>
    <property type="match status" value="1"/>
</dbReference>
<feature type="domain" description="PDZ" evidence="25">
    <location>
        <begin position="116"/>
        <end position="186"/>
    </location>
</feature>
<dbReference type="CDD" id="cd06722">
    <property type="entry name" value="PDZ_PICK1-like"/>
    <property type="match status" value="1"/>
</dbReference>
<feature type="compositionally biased region" description="Acidic residues" evidence="24">
    <location>
        <begin position="486"/>
        <end position="499"/>
    </location>
</feature>
<evidence type="ECO:0000256" key="19">
    <source>
        <dbReference type="ARBA" id="ARBA00032804"/>
    </source>
</evidence>
<keyword evidence="10" id="KW-0862">Zinc</keyword>
<proteinExistence type="predicted"/>
<dbReference type="GO" id="GO:0005886">
    <property type="term" value="C:plasma membrane"/>
    <property type="evidence" value="ECO:0007669"/>
    <property type="project" value="GOC"/>
</dbReference>
<evidence type="ECO:0000256" key="14">
    <source>
        <dbReference type="ARBA" id="ARBA00023139"/>
    </source>
</evidence>
<evidence type="ECO:0000259" key="25">
    <source>
        <dbReference type="PROSITE" id="PS50106"/>
    </source>
</evidence>
<keyword evidence="9" id="KW-0479">Metal-binding</keyword>
<dbReference type="FunFam" id="2.30.42.10:FF:000073">
    <property type="entry name" value="Interacting with PRKCA"/>
    <property type="match status" value="1"/>
</dbReference>
<dbReference type="GO" id="GO:0046872">
    <property type="term" value="F:metal ion binding"/>
    <property type="evidence" value="ECO:0007669"/>
    <property type="project" value="UniProtKB-KW"/>
</dbReference>
<evidence type="ECO:0000256" key="13">
    <source>
        <dbReference type="ARBA" id="ARBA00023136"/>
    </source>
</evidence>
<dbReference type="GO" id="GO:0002092">
    <property type="term" value="P:positive regulation of receptor internalization"/>
    <property type="evidence" value="ECO:0007669"/>
    <property type="project" value="TreeGrafter"/>
</dbReference>
<dbReference type="Pfam" id="PF06456">
    <property type="entry name" value="Arfaptin"/>
    <property type="match status" value="1"/>
</dbReference>
<dbReference type="PROSITE" id="PS50106">
    <property type="entry name" value="PDZ"/>
    <property type="match status" value="1"/>
</dbReference>
<evidence type="ECO:0000256" key="21">
    <source>
        <dbReference type="ARBA" id="ARBA00034102"/>
    </source>
</evidence>
<evidence type="ECO:0000313" key="27">
    <source>
        <dbReference type="EMBL" id="GFN91858.1"/>
    </source>
</evidence>
<evidence type="ECO:0000256" key="11">
    <source>
        <dbReference type="ARBA" id="ARBA00022837"/>
    </source>
</evidence>
<dbReference type="InterPro" id="IPR001478">
    <property type="entry name" value="PDZ"/>
</dbReference>
<dbReference type="SUPFAM" id="SSF50156">
    <property type="entry name" value="PDZ domain-like"/>
    <property type="match status" value="1"/>
</dbReference>
<evidence type="ECO:0000256" key="10">
    <source>
        <dbReference type="ARBA" id="ARBA00022833"/>
    </source>
</evidence>
<keyword evidence="6" id="KW-0963">Cytoplasm</keyword>
<evidence type="ECO:0000256" key="1">
    <source>
        <dbReference type="ARBA" id="ARBA00004170"/>
    </source>
</evidence>
<keyword evidence="16" id="KW-0206">Cytoskeleton</keyword>
<keyword evidence="15" id="KW-0009">Actin-binding</keyword>
<keyword evidence="8" id="KW-0771">Synaptosome</keyword>
<evidence type="ECO:0000256" key="22">
    <source>
        <dbReference type="ARBA" id="ARBA00034105"/>
    </source>
</evidence>
<keyword evidence="14" id="KW-0564">Palmitate</keyword>
<evidence type="ECO:0000256" key="6">
    <source>
        <dbReference type="ARBA" id="ARBA00022490"/>
    </source>
</evidence>